<evidence type="ECO:0000313" key="5">
    <source>
        <dbReference type="Proteomes" id="UP000648075"/>
    </source>
</evidence>
<dbReference type="InterPro" id="IPR057326">
    <property type="entry name" value="KR_dom"/>
</dbReference>
<dbReference type="AlphaFoldDB" id="A0A918P8E6"/>
<dbReference type="Proteomes" id="UP000648075">
    <property type="component" value="Unassembled WGS sequence"/>
</dbReference>
<dbReference type="InterPro" id="IPR002347">
    <property type="entry name" value="SDR_fam"/>
</dbReference>
<feature type="domain" description="Ketoreductase" evidence="3">
    <location>
        <begin position="8"/>
        <end position="183"/>
    </location>
</feature>
<dbReference type="PANTHER" id="PTHR43639:SF9">
    <property type="entry name" value="BLL5898 PROTEIN"/>
    <property type="match status" value="1"/>
</dbReference>
<dbReference type="GO" id="GO:0016491">
    <property type="term" value="F:oxidoreductase activity"/>
    <property type="evidence" value="ECO:0007669"/>
    <property type="project" value="UniProtKB-KW"/>
</dbReference>
<comment type="caution">
    <text evidence="4">The sequence shown here is derived from an EMBL/GenBank/DDBJ whole genome shotgun (WGS) entry which is preliminary data.</text>
</comment>
<evidence type="ECO:0000313" key="4">
    <source>
        <dbReference type="EMBL" id="GGY90158.1"/>
    </source>
</evidence>
<comment type="similarity">
    <text evidence="1">Belongs to the short-chain dehydrogenases/reductases (SDR) family.</text>
</comment>
<sequence>MMFDLTGKSIVVTGAASGIGAGTAQRLRRAGANVLIGDLADGAAQAAEWGCAFQRTDVSDPAQMTGLLDKAVELHGGLDVLVNNAAAAGVHNMAEADEARAERYFRINAMSVLVGMREAVKRMKPGGAIVNIASLSGARGTPGWGEYGMSKAAIISATQTAALEFGPLGIRVNAISPGGIATPLSISINGDALTRALEVLTPAGREGQPDDIAAAVHFLASSDASYITGQNLFVDGGWSIGTTVQTIGKILS</sequence>
<dbReference type="PRINTS" id="PR00080">
    <property type="entry name" value="SDRFAMILY"/>
</dbReference>
<dbReference type="SMART" id="SM00822">
    <property type="entry name" value="PKS_KR"/>
    <property type="match status" value="1"/>
</dbReference>
<protein>
    <submittedName>
        <fullName evidence="4">Short-chain dehydrogenase</fullName>
    </submittedName>
</protein>
<dbReference type="FunFam" id="3.40.50.720:FF:000084">
    <property type="entry name" value="Short-chain dehydrogenase reductase"/>
    <property type="match status" value="1"/>
</dbReference>
<organism evidence="4 5">
    <name type="scientific">Novosphingobium colocasiae</name>
    <dbReference type="NCBI Taxonomy" id="1256513"/>
    <lineage>
        <taxon>Bacteria</taxon>
        <taxon>Pseudomonadati</taxon>
        <taxon>Pseudomonadota</taxon>
        <taxon>Alphaproteobacteria</taxon>
        <taxon>Sphingomonadales</taxon>
        <taxon>Sphingomonadaceae</taxon>
        <taxon>Novosphingobium</taxon>
    </lineage>
</organism>
<dbReference type="PRINTS" id="PR00081">
    <property type="entry name" value="GDHRDH"/>
</dbReference>
<name>A0A918P8E6_9SPHN</name>
<dbReference type="Gene3D" id="3.40.50.720">
    <property type="entry name" value="NAD(P)-binding Rossmann-like Domain"/>
    <property type="match status" value="1"/>
</dbReference>
<reference evidence="4" key="1">
    <citation type="journal article" date="2014" name="Int. J. Syst. Evol. Microbiol.">
        <title>Complete genome sequence of Corynebacterium casei LMG S-19264T (=DSM 44701T), isolated from a smear-ripened cheese.</title>
        <authorList>
            <consortium name="US DOE Joint Genome Institute (JGI-PGF)"/>
            <person name="Walter F."/>
            <person name="Albersmeier A."/>
            <person name="Kalinowski J."/>
            <person name="Ruckert C."/>
        </authorList>
    </citation>
    <scope>NUCLEOTIDE SEQUENCE</scope>
    <source>
        <strain evidence="4">KCTC 32255</strain>
    </source>
</reference>
<gene>
    <name evidence="4" type="ORF">GCM10011614_01030</name>
</gene>
<keyword evidence="5" id="KW-1185">Reference proteome</keyword>
<reference evidence="4" key="2">
    <citation type="submission" date="2020-09" db="EMBL/GenBank/DDBJ databases">
        <authorList>
            <person name="Sun Q."/>
            <person name="Kim S."/>
        </authorList>
    </citation>
    <scope>NUCLEOTIDE SEQUENCE</scope>
    <source>
        <strain evidence="4">KCTC 32255</strain>
    </source>
</reference>
<dbReference type="EMBL" id="BMZA01000001">
    <property type="protein sequence ID" value="GGY90158.1"/>
    <property type="molecule type" value="Genomic_DNA"/>
</dbReference>
<dbReference type="SUPFAM" id="SSF51735">
    <property type="entry name" value="NAD(P)-binding Rossmann-fold domains"/>
    <property type="match status" value="1"/>
</dbReference>
<dbReference type="InterPro" id="IPR036291">
    <property type="entry name" value="NAD(P)-bd_dom_sf"/>
</dbReference>
<dbReference type="CDD" id="cd05233">
    <property type="entry name" value="SDR_c"/>
    <property type="match status" value="1"/>
</dbReference>
<proteinExistence type="inferred from homology"/>
<keyword evidence="2" id="KW-0560">Oxidoreductase</keyword>
<dbReference type="NCBIfam" id="NF005559">
    <property type="entry name" value="PRK07231.1"/>
    <property type="match status" value="1"/>
</dbReference>
<accession>A0A918P8E6</accession>
<evidence type="ECO:0000256" key="1">
    <source>
        <dbReference type="ARBA" id="ARBA00006484"/>
    </source>
</evidence>
<dbReference type="Pfam" id="PF13561">
    <property type="entry name" value="adh_short_C2"/>
    <property type="match status" value="1"/>
</dbReference>
<dbReference type="PANTHER" id="PTHR43639">
    <property type="entry name" value="OXIDOREDUCTASE, SHORT-CHAIN DEHYDROGENASE/REDUCTASE FAMILY (AFU_ORTHOLOGUE AFUA_5G02870)"/>
    <property type="match status" value="1"/>
</dbReference>
<evidence type="ECO:0000259" key="3">
    <source>
        <dbReference type="SMART" id="SM00822"/>
    </source>
</evidence>
<evidence type="ECO:0000256" key="2">
    <source>
        <dbReference type="ARBA" id="ARBA00023002"/>
    </source>
</evidence>